<gene>
    <name evidence="2" type="ORF">BD626DRAFT_500470</name>
</gene>
<dbReference type="SUPFAM" id="SSF52949">
    <property type="entry name" value="Macro domain-like"/>
    <property type="match status" value="1"/>
</dbReference>
<dbReference type="Gene3D" id="3.40.220.10">
    <property type="entry name" value="Leucine Aminopeptidase, subunit E, domain 1"/>
    <property type="match status" value="1"/>
</dbReference>
<reference evidence="2 3" key="1">
    <citation type="journal article" date="2019" name="New Phytol.">
        <title>Comparative genomics reveals unique wood-decay strategies and fruiting body development in the Schizophyllaceae.</title>
        <authorList>
            <person name="Almasi E."/>
            <person name="Sahu N."/>
            <person name="Krizsan K."/>
            <person name="Balint B."/>
            <person name="Kovacs G.M."/>
            <person name="Kiss B."/>
            <person name="Cseklye J."/>
            <person name="Drula E."/>
            <person name="Henrissat B."/>
            <person name="Nagy I."/>
            <person name="Chovatia M."/>
            <person name="Adam C."/>
            <person name="LaButti K."/>
            <person name="Lipzen A."/>
            <person name="Riley R."/>
            <person name="Grigoriev I.V."/>
            <person name="Nagy L.G."/>
        </authorList>
    </citation>
    <scope>NUCLEOTIDE SEQUENCE [LARGE SCALE GENOMIC DNA]</scope>
    <source>
        <strain evidence="2 3">NL-1724</strain>
    </source>
</reference>
<dbReference type="Proteomes" id="UP000320762">
    <property type="component" value="Unassembled WGS sequence"/>
</dbReference>
<name>A0A550CAE2_9AGAR</name>
<feature type="domain" description="Macro" evidence="1">
    <location>
        <begin position="47"/>
        <end position="200"/>
    </location>
</feature>
<dbReference type="OrthoDB" id="6082470at2759"/>
<dbReference type="SMART" id="SM00506">
    <property type="entry name" value="A1pp"/>
    <property type="match status" value="1"/>
</dbReference>
<dbReference type="InterPro" id="IPR043472">
    <property type="entry name" value="Macro_dom-like"/>
</dbReference>
<organism evidence="2 3">
    <name type="scientific">Schizophyllum amplum</name>
    <dbReference type="NCBI Taxonomy" id="97359"/>
    <lineage>
        <taxon>Eukaryota</taxon>
        <taxon>Fungi</taxon>
        <taxon>Dikarya</taxon>
        <taxon>Basidiomycota</taxon>
        <taxon>Agaricomycotina</taxon>
        <taxon>Agaricomycetes</taxon>
        <taxon>Agaricomycetidae</taxon>
        <taxon>Agaricales</taxon>
        <taxon>Schizophyllaceae</taxon>
        <taxon>Schizophyllum</taxon>
    </lineage>
</organism>
<evidence type="ECO:0000259" key="1">
    <source>
        <dbReference type="SMART" id="SM00506"/>
    </source>
</evidence>
<dbReference type="InterPro" id="IPR028071">
    <property type="entry name" value="Macro-like_dom"/>
</dbReference>
<keyword evidence="3" id="KW-1185">Reference proteome</keyword>
<dbReference type="STRING" id="97359.A0A550CAE2"/>
<evidence type="ECO:0000313" key="2">
    <source>
        <dbReference type="EMBL" id="TRM61771.1"/>
    </source>
</evidence>
<evidence type="ECO:0000313" key="3">
    <source>
        <dbReference type="Proteomes" id="UP000320762"/>
    </source>
</evidence>
<sequence length="233" mass="25542">MTSVGRAVLPRFFLLSRPPKGPGVGDAMQVAWRSAIEETLPADIRDRFELVQSNLADLPSKKISCDCVVSPANSYGIMDGGYDLALSEMFKGKQGVQTLTRHCQAAMREKWAGYLPPGACMLVPLPDDVRTNPLKAKAIAVIPTMRIPEDATWNRDLVYNAMWGLLNAVRAHETPIESVLLTGLGTGVGMVSPQRCAVQMMLAVKHFVRGMPEYGSWNDVIPVALEVEKTFEL</sequence>
<proteinExistence type="predicted"/>
<comment type="caution">
    <text evidence="2">The sequence shown here is derived from an EMBL/GenBank/DDBJ whole genome shotgun (WGS) entry which is preliminary data.</text>
</comment>
<dbReference type="Pfam" id="PF14519">
    <property type="entry name" value="Macro_2"/>
    <property type="match status" value="1"/>
</dbReference>
<dbReference type="AlphaFoldDB" id="A0A550CAE2"/>
<dbReference type="EMBL" id="VDMD01000015">
    <property type="protein sequence ID" value="TRM61771.1"/>
    <property type="molecule type" value="Genomic_DNA"/>
</dbReference>
<accession>A0A550CAE2</accession>
<protein>
    <recommendedName>
        <fullName evidence="1">Macro domain-containing protein</fullName>
    </recommendedName>
</protein>
<dbReference type="InterPro" id="IPR002589">
    <property type="entry name" value="Macro_dom"/>
</dbReference>